<feature type="compositionally biased region" description="Basic and acidic residues" evidence="1">
    <location>
        <begin position="40"/>
        <end position="50"/>
    </location>
</feature>
<evidence type="ECO:0000313" key="2">
    <source>
        <dbReference type="EMBL" id="CAB0039148.1"/>
    </source>
</evidence>
<feature type="compositionally biased region" description="Low complexity" evidence="1">
    <location>
        <begin position="52"/>
        <end position="97"/>
    </location>
</feature>
<feature type="region of interest" description="Disordered" evidence="1">
    <location>
        <begin position="284"/>
        <end position="324"/>
    </location>
</feature>
<gene>
    <name evidence="2" type="ORF">TBRA_LOCUS10906</name>
</gene>
<feature type="compositionally biased region" description="Low complexity" evidence="1">
    <location>
        <begin position="156"/>
        <end position="174"/>
    </location>
</feature>
<feature type="compositionally biased region" description="Polar residues" evidence="1">
    <location>
        <begin position="98"/>
        <end position="109"/>
    </location>
</feature>
<feature type="region of interest" description="Disordered" evidence="1">
    <location>
        <begin position="156"/>
        <end position="204"/>
    </location>
</feature>
<accession>A0A6H5INZ8</accession>
<reference evidence="2 3" key="1">
    <citation type="submission" date="2020-02" db="EMBL/GenBank/DDBJ databases">
        <authorList>
            <person name="Ferguson B K."/>
        </authorList>
    </citation>
    <scope>NUCLEOTIDE SEQUENCE [LARGE SCALE GENOMIC DNA]</scope>
</reference>
<evidence type="ECO:0000313" key="3">
    <source>
        <dbReference type="Proteomes" id="UP000479190"/>
    </source>
</evidence>
<keyword evidence="3" id="KW-1185">Reference proteome</keyword>
<dbReference type="OrthoDB" id="10554735at2759"/>
<organism evidence="2 3">
    <name type="scientific">Trichogramma brassicae</name>
    <dbReference type="NCBI Taxonomy" id="86971"/>
    <lineage>
        <taxon>Eukaryota</taxon>
        <taxon>Metazoa</taxon>
        <taxon>Ecdysozoa</taxon>
        <taxon>Arthropoda</taxon>
        <taxon>Hexapoda</taxon>
        <taxon>Insecta</taxon>
        <taxon>Pterygota</taxon>
        <taxon>Neoptera</taxon>
        <taxon>Endopterygota</taxon>
        <taxon>Hymenoptera</taxon>
        <taxon>Apocrita</taxon>
        <taxon>Proctotrupomorpha</taxon>
        <taxon>Chalcidoidea</taxon>
        <taxon>Trichogrammatidae</taxon>
        <taxon>Trichogramma</taxon>
    </lineage>
</organism>
<dbReference type="AlphaFoldDB" id="A0A6H5INZ8"/>
<sequence length="444" mass="48443">MLGIIPQVEKPSLLDKPGPVGAFAQTSNFVMNEPLKKMVEKQQQLRDKARATSRPAATEAAASVPAPVAFRDSRSTTTSTATTTSTKTTTTTKTSSTQNDPPSYSTCVSENDPARDQQRPSLIQYAPPSYSAAVTAELQNSTESFMSLLEQQRLTSSSSSSSSSAAETAARTSTPNLATFLRPPRTSPRPMISPSAPPHPANPEAEFYNNVIETAMKRAGPFANQLDIKTVLANARHPLMPEPWVPRPMRPYIIGNEEPYRGPETAAEYLERLAEVRSAQVAAVTAQQRPPQRTADLTVGDQGAVPRPPAPRTPNPELRVEASPPAYQRSEWDLRVFPEPSPERSEYDLRVQRAPPAAPSLELDQSSVACDLGTDLRNSLLRAGLPLDLQNLSEAEYDRALTEMHRVMERAKSMLQNLRPSNNIAKHIAIAVVSCPCKTHFTGE</sequence>
<dbReference type="EMBL" id="CADCXV010000940">
    <property type="protein sequence ID" value="CAB0039148.1"/>
    <property type="molecule type" value="Genomic_DNA"/>
</dbReference>
<proteinExistence type="predicted"/>
<evidence type="ECO:0000256" key="1">
    <source>
        <dbReference type="SAM" id="MobiDB-lite"/>
    </source>
</evidence>
<protein>
    <submittedName>
        <fullName evidence="2">Uncharacterized protein</fullName>
    </submittedName>
</protein>
<name>A0A6H5INZ8_9HYME</name>
<dbReference type="Proteomes" id="UP000479190">
    <property type="component" value="Unassembled WGS sequence"/>
</dbReference>
<feature type="region of interest" description="Disordered" evidence="1">
    <location>
        <begin position="40"/>
        <end position="118"/>
    </location>
</feature>